<dbReference type="InterPro" id="IPR050708">
    <property type="entry name" value="T6SS_VgrG/RHS"/>
</dbReference>
<reference evidence="5" key="1">
    <citation type="submission" date="2018-06" db="EMBL/GenBank/DDBJ databases">
        <authorList>
            <person name="Zhirakovskaya E."/>
        </authorList>
    </citation>
    <scope>NUCLEOTIDE SEQUENCE</scope>
</reference>
<accession>A0A3B0XBT5</accession>
<sequence length="1206" mass="138936">MKTAGDEGAIENTQPGTVAESNSDAAAADTDTDDNPPTGAAPESETESAFCPISMVSGEEILPLKDFALPGPMAFTWKRLYRTGHSNDTGLGHGWTHSASEHLYLEKKQVVLSDDEGRQLRFARPELHQRSKLINEGLNLDFVGKNRFILRLDGQNDKVFTRLGDGNHFRLSKICHTAYKPSNRDFYGSQNSEKGFCIDLHYNAQNRLTRLMGNWGKGLKLKRNNEGRIVSVELFNDQQTLRKIVAEYDYNEHGDLMASRDSAGKGEKYRYENHILMQRTLVTGFSYHYKWDRLDNKARCIHGWGDNGIYDYHFKWDPKNNTSQFTDTLGNTTSFIYNEFGLITQKIDPEGGVHHYEYHRGHKTCYTDPQDHSHYYYFSKQNQPAGTRDALGNRDTISYFNGNPTEFSDKNGVSWKRQYDRQGLLITQTDPYGRETCFNYHANNLLSQSTDPEGRTTHYTWNSLGELTQIIDFAGNRQQRVHNSQGQITERHVRLKDQKEARTTRYSYTLTGLLKKVTAPNGDVNSYRYNDNAQLIQHSDPQGRVTEFEYADGLSQVTKRIDSNGHVLRYQYDKERNLTALINQNGEKHRFIYDRCERLVKEIGFDGRVQHYKYNKAGHLIKHMDAGSIITEYERDAIGQMLSRTSRHISQMRSNKEERSRYRYDPSGRLIETYNPHQYLSFDYDRMGNLQKEHHCDINEKNQQVSASKVDIQYANLLPGASPTSRSQITLPDGQRIDYQYSNDQKQQLESIQFNGQSITEYHRDILGREVERRQGSVVTQTEYDPMGRLHRQQGFNQARKEPEKQTIIQREYGYDQFGNLNQLKDDQIETHYIYDLLDQIQKVEERAPQGGSQETFSFDPAGNITGINELRKKRREGKNRPGQAAGNRLSMQGDRKFTYDERGNLIREIRGKGGKLKTTFEYNLQNQLVKTTKNGQTTEYKYDPLGRRFEKKDTFGTTKYLWADDQLAQETRNNIKKTYVYEPQSFKPVALIQDDEVYHYHLDHLGTPRELTNNDGDIVWKARYRTYGSVAIQECEEIENNLRFQGQYFDEESGLHYNRHRYYNPDTGQFISQDPVGLLGGVNNYQYAPNPIGWIDPSGLCKEGASLTTLQAQQRQKPMLNDNIGFNISPTAWDKYPVTGRGRTFISEQPGITDIIGDFSGPSKIAIDKAKKKAQVLQSGKTDGYYIVYTAGIWEITVSGFFMCV</sequence>
<dbReference type="NCBIfam" id="TIGR03696">
    <property type="entry name" value="Rhs_assc_core"/>
    <property type="match status" value="1"/>
</dbReference>
<feature type="domain" description="DUF6531" evidence="3">
    <location>
        <begin position="51"/>
        <end position="122"/>
    </location>
</feature>
<dbReference type="Pfam" id="PF05593">
    <property type="entry name" value="RHS_repeat"/>
    <property type="match status" value="4"/>
</dbReference>
<dbReference type="EMBL" id="UOFG01000163">
    <property type="protein sequence ID" value="VAW62070.1"/>
    <property type="molecule type" value="Genomic_DNA"/>
</dbReference>
<evidence type="ECO:0000256" key="2">
    <source>
        <dbReference type="SAM" id="MobiDB-lite"/>
    </source>
</evidence>
<feature type="region of interest" description="Disordered" evidence="2">
    <location>
        <begin position="1"/>
        <end position="49"/>
    </location>
</feature>
<name>A0A3B0XBT5_9ZZZZ</name>
<evidence type="ECO:0000259" key="3">
    <source>
        <dbReference type="Pfam" id="PF20148"/>
    </source>
</evidence>
<dbReference type="PRINTS" id="PR00394">
    <property type="entry name" value="RHSPROTEIN"/>
</dbReference>
<dbReference type="PANTHER" id="PTHR32305">
    <property type="match status" value="1"/>
</dbReference>
<dbReference type="InterPro" id="IPR006530">
    <property type="entry name" value="YD"/>
</dbReference>
<dbReference type="InterPro" id="IPR022385">
    <property type="entry name" value="Rhs_assc_core"/>
</dbReference>
<evidence type="ECO:0000313" key="5">
    <source>
        <dbReference type="EMBL" id="VAW62070.1"/>
    </source>
</evidence>
<protein>
    <submittedName>
        <fullName evidence="5">Rhs-family protein</fullName>
    </submittedName>
</protein>
<evidence type="ECO:0000259" key="4">
    <source>
        <dbReference type="Pfam" id="PF25023"/>
    </source>
</evidence>
<dbReference type="NCBIfam" id="TIGR01643">
    <property type="entry name" value="YD_repeat_2x"/>
    <property type="match status" value="6"/>
</dbReference>
<dbReference type="InterPro" id="IPR031325">
    <property type="entry name" value="RHS_repeat"/>
</dbReference>
<dbReference type="Pfam" id="PF20148">
    <property type="entry name" value="DUF6531"/>
    <property type="match status" value="1"/>
</dbReference>
<dbReference type="InterPro" id="IPR056823">
    <property type="entry name" value="TEN-like_YD-shell"/>
</dbReference>
<organism evidence="5">
    <name type="scientific">hydrothermal vent metagenome</name>
    <dbReference type="NCBI Taxonomy" id="652676"/>
    <lineage>
        <taxon>unclassified sequences</taxon>
        <taxon>metagenomes</taxon>
        <taxon>ecological metagenomes</taxon>
    </lineage>
</organism>
<dbReference type="AlphaFoldDB" id="A0A3B0XBT5"/>
<dbReference type="Gene3D" id="2.180.10.10">
    <property type="entry name" value="RHS repeat-associated core"/>
    <property type="match status" value="4"/>
</dbReference>
<dbReference type="InterPro" id="IPR045351">
    <property type="entry name" value="DUF6531"/>
</dbReference>
<gene>
    <name evidence="5" type="ORF">MNBD_GAMMA11-931</name>
</gene>
<feature type="domain" description="Teneurin-like YD-shell" evidence="4">
    <location>
        <begin position="805"/>
        <end position="1075"/>
    </location>
</feature>
<dbReference type="PANTHER" id="PTHR32305:SF15">
    <property type="entry name" value="PROTEIN RHSA-RELATED"/>
    <property type="match status" value="1"/>
</dbReference>
<evidence type="ECO:0000256" key="1">
    <source>
        <dbReference type="ARBA" id="ARBA00022737"/>
    </source>
</evidence>
<keyword evidence="1" id="KW-0677">Repeat</keyword>
<feature type="compositionally biased region" description="Polar residues" evidence="2">
    <location>
        <begin position="11"/>
        <end position="23"/>
    </location>
</feature>
<feature type="compositionally biased region" description="Low complexity" evidence="2">
    <location>
        <begin position="24"/>
        <end position="42"/>
    </location>
</feature>
<feature type="region of interest" description="Disordered" evidence="2">
    <location>
        <begin position="870"/>
        <end position="889"/>
    </location>
</feature>
<proteinExistence type="predicted"/>
<dbReference type="Pfam" id="PF25023">
    <property type="entry name" value="TEN_YD-shell"/>
    <property type="match status" value="1"/>
</dbReference>